<protein>
    <recommendedName>
        <fullName evidence="4">Phage abortive infection protein</fullName>
    </recommendedName>
</protein>
<keyword evidence="1" id="KW-1133">Transmembrane helix</keyword>
<comment type="caution">
    <text evidence="2">The sequence shown here is derived from an EMBL/GenBank/DDBJ whole genome shotgun (WGS) entry which is preliminary data.</text>
</comment>
<keyword evidence="1" id="KW-0472">Membrane</keyword>
<accession>A0ABQ5VS22</accession>
<dbReference type="RefSeq" id="WP_284375331.1">
    <property type="nucleotide sequence ID" value="NZ_BSNN01000002.1"/>
</dbReference>
<reference evidence="3" key="1">
    <citation type="journal article" date="2019" name="Int. J. Syst. Evol. Microbiol.">
        <title>The Global Catalogue of Microorganisms (GCM) 10K type strain sequencing project: providing services to taxonomists for standard genome sequencing and annotation.</title>
        <authorList>
            <consortium name="The Broad Institute Genomics Platform"/>
            <consortium name="The Broad Institute Genome Sequencing Center for Infectious Disease"/>
            <person name="Wu L."/>
            <person name="Ma J."/>
        </authorList>
    </citation>
    <scope>NUCLEOTIDE SEQUENCE [LARGE SCALE GENOMIC DNA]</scope>
    <source>
        <strain evidence="3">NBRC 110140</strain>
    </source>
</reference>
<dbReference type="Proteomes" id="UP001156694">
    <property type="component" value="Unassembled WGS sequence"/>
</dbReference>
<name>A0ABQ5VS22_9RHOB</name>
<evidence type="ECO:0000313" key="3">
    <source>
        <dbReference type="Proteomes" id="UP001156694"/>
    </source>
</evidence>
<gene>
    <name evidence="2" type="ORF">GCM10007939_02150</name>
</gene>
<dbReference type="EMBL" id="BSNN01000002">
    <property type="protein sequence ID" value="GLQ33932.1"/>
    <property type="molecule type" value="Genomic_DNA"/>
</dbReference>
<sequence length="277" mass="31635">MSITADQSTEHKFWELGNPVMWGVIATILVAILAGVLGFLQVCDSGHSFVEHCETNAMRFLNSPPNEVGDTLAGFAGALAFIWIIVTVGLQSKELAAQREELKLTRDEFSKMAASQSQQVDILKIQGDIFLDEQRQRKEAEQKDFLDELLLRLKGRMEIHIYIGKGGHKKILFEQTYQKLGPVDIYTTLHYSDLSIDEYFARRVRELYHFVNSDFSKSIIIEDDNIRRWLVDLRSMLKQVNSIEGLSHTQESRISRLTSGEIFDQSLEVLLEKVQTP</sequence>
<keyword evidence="3" id="KW-1185">Reference proteome</keyword>
<feature type="transmembrane region" description="Helical" evidence="1">
    <location>
        <begin position="72"/>
        <end position="90"/>
    </location>
</feature>
<evidence type="ECO:0008006" key="4">
    <source>
        <dbReference type="Google" id="ProtNLM"/>
    </source>
</evidence>
<evidence type="ECO:0000256" key="1">
    <source>
        <dbReference type="SAM" id="Phobius"/>
    </source>
</evidence>
<feature type="transmembrane region" description="Helical" evidence="1">
    <location>
        <begin position="20"/>
        <end position="40"/>
    </location>
</feature>
<evidence type="ECO:0000313" key="2">
    <source>
        <dbReference type="EMBL" id="GLQ33932.1"/>
    </source>
</evidence>
<organism evidence="2 3">
    <name type="scientific">Amylibacter marinus</name>
    <dbReference type="NCBI Taxonomy" id="1475483"/>
    <lineage>
        <taxon>Bacteria</taxon>
        <taxon>Pseudomonadati</taxon>
        <taxon>Pseudomonadota</taxon>
        <taxon>Alphaproteobacteria</taxon>
        <taxon>Rhodobacterales</taxon>
        <taxon>Paracoccaceae</taxon>
        <taxon>Amylibacter</taxon>
    </lineage>
</organism>
<keyword evidence="1" id="KW-0812">Transmembrane</keyword>
<proteinExistence type="predicted"/>